<protein>
    <submittedName>
        <fullName evidence="1">Uncharacterized protein</fullName>
    </submittedName>
</protein>
<feature type="non-terminal residue" evidence="1">
    <location>
        <position position="1"/>
    </location>
</feature>
<accession>A0A1R1XGL1</accession>
<dbReference type="EMBL" id="LSSM01004937">
    <property type="protein sequence ID" value="OMJ13775.1"/>
    <property type="molecule type" value="Genomic_DNA"/>
</dbReference>
<dbReference type="Proteomes" id="UP000187429">
    <property type="component" value="Unassembled WGS sequence"/>
</dbReference>
<evidence type="ECO:0000313" key="2">
    <source>
        <dbReference type="Proteomes" id="UP000187429"/>
    </source>
</evidence>
<keyword evidence="2" id="KW-1185">Reference proteome</keyword>
<comment type="caution">
    <text evidence="1">The sequence shown here is derived from an EMBL/GenBank/DDBJ whole genome shotgun (WGS) entry which is preliminary data.</text>
</comment>
<dbReference type="AlphaFoldDB" id="A0A1R1XGL1"/>
<evidence type="ECO:0000313" key="1">
    <source>
        <dbReference type="EMBL" id="OMJ13775.1"/>
    </source>
</evidence>
<reference evidence="2" key="1">
    <citation type="submission" date="2017-01" db="EMBL/GenBank/DDBJ databases">
        <authorList>
            <person name="Wang Y."/>
            <person name="White M."/>
            <person name="Kvist S."/>
            <person name="Moncalvo J.-M."/>
        </authorList>
    </citation>
    <scope>NUCLEOTIDE SEQUENCE [LARGE SCALE GENOMIC DNA]</scope>
    <source>
        <strain evidence="2">ID-206-W2</strain>
    </source>
</reference>
<name>A0A1R1XGL1_9FUNG</name>
<proteinExistence type="predicted"/>
<organism evidence="1 2">
    <name type="scientific">Smittium culicis</name>
    <dbReference type="NCBI Taxonomy" id="133412"/>
    <lineage>
        <taxon>Eukaryota</taxon>
        <taxon>Fungi</taxon>
        <taxon>Fungi incertae sedis</taxon>
        <taxon>Zoopagomycota</taxon>
        <taxon>Kickxellomycotina</taxon>
        <taxon>Harpellomycetes</taxon>
        <taxon>Harpellales</taxon>
        <taxon>Legeriomycetaceae</taxon>
        <taxon>Smittium</taxon>
    </lineage>
</organism>
<sequence length="257" mass="30046">FGGTMDTLYSNRNKTSTELRTVNTEPSRPAIKAEISNRMVAIQENIQHNIEEVWNTRCRHVCDKQELPARQIRHLETESWIYNDERIQPCMEDMEAAILLSSMEFNTTKFSKSPQRKISDYSGDTRMEDWNMVPRPHPNVYIEANKDTYHRDNSGSIKRKICDAQKKQGLVFESTENKRSRFKELGLMNSATKLMPENPSITNINKKYGFCQKKFMEWRAYNNILDINISANDIINFLEAGKIKNNWKGSTIFNYRS</sequence>
<gene>
    <name evidence="1" type="ORF">AYI69_g8857</name>
</gene>